<dbReference type="Pfam" id="PF02678">
    <property type="entry name" value="Pirin"/>
    <property type="match status" value="1"/>
</dbReference>
<dbReference type="InterPro" id="IPR011051">
    <property type="entry name" value="RmlC_Cupin_sf"/>
</dbReference>
<dbReference type="OrthoDB" id="321327at2"/>
<evidence type="ECO:0000313" key="6">
    <source>
        <dbReference type="Proteomes" id="UP000239366"/>
    </source>
</evidence>
<dbReference type="PANTHER" id="PTHR13903:SF8">
    <property type="entry name" value="PIRIN"/>
    <property type="match status" value="1"/>
</dbReference>
<sequence>MQQNGVPFTIGPGPWPTRDPFLFCVYHQDQYPKGTAELGPNPVFLEGRPIGQDFNPALPWRMYHGQTIPGFPYHPHCGFETVTIVKTGFCDHADSLGAAGRFGQGDVQWMTAGSGVQHSEMFPLLNQEAENLLELFQIWLNLPAKSKQAPPHFKMLWHEKIPKIESNGTLVRLISGSNGAADALDAPPNSWANDPDHGVRIWDIVMEAGAKWGFEAGNHPQGSVFLYDGAKALVNGKELTNSQGIHFECGKALTIKAETEVRILLLQAKPIGEPVVQQGPFVTNTPEEMRKAFENYRLTQFGGWPWRHADPVHESTEGRFALYPDGHKETP</sequence>
<feature type="domain" description="Pirin N-terminal" evidence="3">
    <location>
        <begin position="62"/>
        <end position="140"/>
    </location>
</feature>
<evidence type="ECO:0000256" key="1">
    <source>
        <dbReference type="ARBA" id="ARBA00008416"/>
    </source>
</evidence>
<dbReference type="RefSeq" id="WP_105000797.1">
    <property type="nucleotide sequence ID" value="NZ_MQVX01000001.1"/>
</dbReference>
<protein>
    <submittedName>
        <fullName evidence="5">Pirin</fullName>
    </submittedName>
</protein>
<evidence type="ECO:0000259" key="3">
    <source>
        <dbReference type="Pfam" id="PF02678"/>
    </source>
</evidence>
<evidence type="ECO:0000259" key="4">
    <source>
        <dbReference type="Pfam" id="PF05726"/>
    </source>
</evidence>
<keyword evidence="6" id="KW-1185">Reference proteome</keyword>
<dbReference type="InterPro" id="IPR003829">
    <property type="entry name" value="Pirin_N_dom"/>
</dbReference>
<dbReference type="Proteomes" id="UP000239366">
    <property type="component" value="Unassembled WGS sequence"/>
</dbReference>
<reference evidence="6" key="1">
    <citation type="submission" date="2016-11" db="EMBL/GenBank/DDBJ databases">
        <title>Trade-off between light-utilization and light-protection in marine flavobacteria.</title>
        <authorList>
            <person name="Kumagai Y."/>
            <person name="Yoshizawa S."/>
            <person name="Kogure K."/>
        </authorList>
    </citation>
    <scope>NUCLEOTIDE SEQUENCE [LARGE SCALE GENOMIC DNA]</scope>
    <source>
        <strain evidence="6">SG-18</strain>
    </source>
</reference>
<evidence type="ECO:0000313" key="5">
    <source>
        <dbReference type="EMBL" id="PQJ15145.1"/>
    </source>
</evidence>
<dbReference type="InterPro" id="IPR012093">
    <property type="entry name" value="Pirin"/>
</dbReference>
<accession>A0A2S7T6L5</accession>
<gene>
    <name evidence="5" type="ORF">BST99_04850</name>
</gene>
<dbReference type="Gene3D" id="2.60.120.10">
    <property type="entry name" value="Jelly Rolls"/>
    <property type="match status" value="2"/>
</dbReference>
<evidence type="ECO:0000256" key="2">
    <source>
        <dbReference type="RuleBase" id="RU003457"/>
    </source>
</evidence>
<dbReference type="AlphaFoldDB" id="A0A2S7T6L5"/>
<dbReference type="InterPro" id="IPR008778">
    <property type="entry name" value="Pirin_C_dom"/>
</dbReference>
<comment type="caution">
    <text evidence="5">The sequence shown here is derived from an EMBL/GenBank/DDBJ whole genome shotgun (WGS) entry which is preliminary data.</text>
</comment>
<comment type="similarity">
    <text evidence="1 2">Belongs to the pirin family.</text>
</comment>
<name>A0A2S7T6L5_9FLAO</name>
<dbReference type="PANTHER" id="PTHR13903">
    <property type="entry name" value="PIRIN-RELATED"/>
    <property type="match status" value="1"/>
</dbReference>
<dbReference type="InterPro" id="IPR014710">
    <property type="entry name" value="RmlC-like_jellyroll"/>
</dbReference>
<dbReference type="Pfam" id="PF05726">
    <property type="entry name" value="Pirin_C"/>
    <property type="match status" value="1"/>
</dbReference>
<feature type="domain" description="Pirin C-terminal" evidence="4">
    <location>
        <begin position="202"/>
        <end position="302"/>
    </location>
</feature>
<proteinExistence type="inferred from homology"/>
<dbReference type="EMBL" id="MQVX01000001">
    <property type="protein sequence ID" value="PQJ15145.1"/>
    <property type="molecule type" value="Genomic_DNA"/>
</dbReference>
<dbReference type="SUPFAM" id="SSF51182">
    <property type="entry name" value="RmlC-like cupins"/>
    <property type="match status" value="1"/>
</dbReference>
<organism evidence="5 6">
    <name type="scientific">Aureicoccus marinus</name>
    <dbReference type="NCBI Taxonomy" id="754435"/>
    <lineage>
        <taxon>Bacteria</taxon>
        <taxon>Pseudomonadati</taxon>
        <taxon>Bacteroidota</taxon>
        <taxon>Flavobacteriia</taxon>
        <taxon>Flavobacteriales</taxon>
        <taxon>Flavobacteriaceae</taxon>
        <taxon>Aureicoccus</taxon>
    </lineage>
</organism>